<feature type="domain" description="DC1" evidence="2">
    <location>
        <begin position="36"/>
        <end position="87"/>
    </location>
</feature>
<keyword evidence="1" id="KW-0677">Repeat</keyword>
<evidence type="ECO:0000313" key="3">
    <source>
        <dbReference type="EMBL" id="OMO62800.1"/>
    </source>
</evidence>
<dbReference type="Pfam" id="PF03107">
    <property type="entry name" value="C1_2"/>
    <property type="match status" value="2"/>
</dbReference>
<dbReference type="EMBL" id="AWUE01021281">
    <property type="protein sequence ID" value="OMO62800.1"/>
    <property type="molecule type" value="Genomic_DNA"/>
</dbReference>
<dbReference type="PANTHER" id="PTHR32410:SF216">
    <property type="entry name" value="PHORBOL-ESTER_DAG-TYPE DOMAIN-CONTAINING PROTEIN"/>
    <property type="match status" value="1"/>
</dbReference>
<protein>
    <submittedName>
        <fullName evidence="3">Zinc finger, RING/FYVE/PHD-type</fullName>
    </submittedName>
</protein>
<dbReference type="InterPro" id="IPR053192">
    <property type="entry name" value="Vacuole_Formation_Reg"/>
</dbReference>
<dbReference type="Proteomes" id="UP000187203">
    <property type="component" value="Unassembled WGS sequence"/>
</dbReference>
<evidence type="ECO:0000259" key="2">
    <source>
        <dbReference type="Pfam" id="PF03107"/>
    </source>
</evidence>
<dbReference type="InterPro" id="IPR046349">
    <property type="entry name" value="C1-like_sf"/>
</dbReference>
<dbReference type="InterPro" id="IPR004146">
    <property type="entry name" value="DC1"/>
</dbReference>
<evidence type="ECO:0000256" key="1">
    <source>
        <dbReference type="ARBA" id="ARBA00022737"/>
    </source>
</evidence>
<feature type="domain" description="DC1" evidence="2">
    <location>
        <begin position="272"/>
        <end position="321"/>
    </location>
</feature>
<keyword evidence="4" id="KW-1185">Reference proteome</keyword>
<dbReference type="STRING" id="93759.A0A1R3GXS2"/>
<accession>A0A1R3GXS2</accession>
<reference evidence="4" key="1">
    <citation type="submission" date="2013-09" db="EMBL/GenBank/DDBJ databases">
        <title>Corchorus olitorius genome sequencing.</title>
        <authorList>
            <person name="Alam M."/>
            <person name="Haque M.S."/>
            <person name="Islam M.S."/>
            <person name="Emdad E.M."/>
            <person name="Islam M.M."/>
            <person name="Ahmed B."/>
            <person name="Halim A."/>
            <person name="Hossen Q.M.M."/>
            <person name="Hossain M.Z."/>
            <person name="Ahmed R."/>
            <person name="Khan M.M."/>
            <person name="Islam R."/>
            <person name="Rashid M.M."/>
            <person name="Khan S.A."/>
            <person name="Rahman M.S."/>
            <person name="Alam M."/>
            <person name="Yahiya A.S."/>
            <person name="Khan M.S."/>
            <person name="Azam M.S."/>
            <person name="Haque T."/>
            <person name="Lashkar M.Z.H."/>
            <person name="Akhand A.I."/>
            <person name="Morshed G."/>
            <person name="Roy S."/>
            <person name="Uddin K.S."/>
            <person name="Rabeya T."/>
            <person name="Hossain A.S."/>
            <person name="Chowdhury A."/>
            <person name="Snigdha A.R."/>
            <person name="Mortoza M.S."/>
            <person name="Matin S.A."/>
            <person name="Hoque S.M.E."/>
            <person name="Islam M.K."/>
            <person name="Roy D.K."/>
            <person name="Haider R."/>
            <person name="Moosa M.M."/>
            <person name="Elias S.M."/>
            <person name="Hasan A.M."/>
            <person name="Jahan S."/>
            <person name="Shafiuddin M."/>
            <person name="Mahmood N."/>
            <person name="Shommy N.S."/>
        </authorList>
    </citation>
    <scope>NUCLEOTIDE SEQUENCE [LARGE SCALE GENOMIC DNA]</scope>
    <source>
        <strain evidence="4">cv. O-4</strain>
    </source>
</reference>
<organism evidence="3 4">
    <name type="scientific">Corchorus olitorius</name>
    <dbReference type="NCBI Taxonomy" id="93759"/>
    <lineage>
        <taxon>Eukaryota</taxon>
        <taxon>Viridiplantae</taxon>
        <taxon>Streptophyta</taxon>
        <taxon>Embryophyta</taxon>
        <taxon>Tracheophyta</taxon>
        <taxon>Spermatophyta</taxon>
        <taxon>Magnoliopsida</taxon>
        <taxon>eudicotyledons</taxon>
        <taxon>Gunneridae</taxon>
        <taxon>Pentapetalae</taxon>
        <taxon>rosids</taxon>
        <taxon>malvids</taxon>
        <taxon>Malvales</taxon>
        <taxon>Malvaceae</taxon>
        <taxon>Grewioideae</taxon>
        <taxon>Apeibeae</taxon>
        <taxon>Corchorus</taxon>
    </lineage>
</organism>
<sequence>MHVGVREIMFPTYVLYATSKSIQTALHYPHIIKTTRHHHRITHKYFLQSDQKEVDCQICFTQVKTEHGSYSCWKLKDCNFVAHVKCAMEEGLYDVIFDELNEEEEEGESCGDEKLGSMITSVIERNQDGEATKIQHSCHAQHVLTLLSTSSNNEEEEENALDLDDNIVTGACCPSPICQLLVLHFTLVVRVRLDVTSFSTRLVLNYLPKCIFGFIELLAPSIQRTCSIVNSVIAFAVVLIIRVISDGRGIAMVVVPHVILIEEHSDVLLECDQHLLTLAFHDKNEADLEQHYCDVCDEKRDPNLWFYHCAICDKSAHPICVLGKYPFFNKKKMIGSIFPDWFWSILSVL</sequence>
<name>A0A1R3GXS2_9ROSI</name>
<comment type="caution">
    <text evidence="3">The sequence shown here is derived from an EMBL/GenBank/DDBJ whole genome shotgun (WGS) entry which is preliminary data.</text>
</comment>
<dbReference type="SUPFAM" id="SSF57889">
    <property type="entry name" value="Cysteine-rich domain"/>
    <property type="match status" value="2"/>
</dbReference>
<dbReference type="PANTHER" id="PTHR32410">
    <property type="entry name" value="CYSTEINE/HISTIDINE-RICH C1 DOMAIN FAMILY PROTEIN"/>
    <property type="match status" value="1"/>
</dbReference>
<evidence type="ECO:0000313" key="4">
    <source>
        <dbReference type="Proteomes" id="UP000187203"/>
    </source>
</evidence>
<proteinExistence type="predicted"/>
<dbReference type="AlphaFoldDB" id="A0A1R3GXS2"/>
<gene>
    <name evidence="3" type="ORF">COLO4_32894</name>
</gene>